<dbReference type="PANTHER" id="PTHR37533">
    <property type="entry name" value="FLAGELLAR HOOK-LENGTH CONTROL PROTEIN"/>
    <property type="match status" value="1"/>
</dbReference>
<organism evidence="3 4">
    <name type="scientific">Chitiniphilus purpureus</name>
    <dbReference type="NCBI Taxonomy" id="2981137"/>
    <lineage>
        <taxon>Bacteria</taxon>
        <taxon>Pseudomonadati</taxon>
        <taxon>Pseudomonadota</taxon>
        <taxon>Betaproteobacteria</taxon>
        <taxon>Neisseriales</taxon>
        <taxon>Chitinibacteraceae</taxon>
        <taxon>Chitiniphilus</taxon>
    </lineage>
</organism>
<dbReference type="InterPro" id="IPR052563">
    <property type="entry name" value="FliK"/>
</dbReference>
<evidence type="ECO:0000256" key="1">
    <source>
        <dbReference type="SAM" id="MobiDB-lite"/>
    </source>
</evidence>
<dbReference type="PANTHER" id="PTHR37533:SF2">
    <property type="entry name" value="FLAGELLAR HOOK-LENGTH CONTROL PROTEIN"/>
    <property type="match status" value="1"/>
</dbReference>
<dbReference type="EMBL" id="CP106753">
    <property type="protein sequence ID" value="UXY17117.1"/>
    <property type="molecule type" value="Genomic_DNA"/>
</dbReference>
<dbReference type="RefSeq" id="WP_263126547.1">
    <property type="nucleotide sequence ID" value="NZ_CP106753.1"/>
</dbReference>
<evidence type="ECO:0000313" key="4">
    <source>
        <dbReference type="Proteomes" id="UP001061302"/>
    </source>
</evidence>
<name>A0ABY6DSW9_9NEIS</name>
<dbReference type="InterPro" id="IPR038610">
    <property type="entry name" value="FliK-like_C_sf"/>
</dbReference>
<keyword evidence="3" id="KW-0969">Cilium</keyword>
<dbReference type="Pfam" id="PF02120">
    <property type="entry name" value="Flg_hook"/>
    <property type="match status" value="1"/>
</dbReference>
<evidence type="ECO:0000313" key="3">
    <source>
        <dbReference type="EMBL" id="UXY17117.1"/>
    </source>
</evidence>
<gene>
    <name evidence="3" type="ORF">N8I74_08930</name>
</gene>
<proteinExistence type="predicted"/>
<accession>A0ABY6DSW9</accession>
<dbReference type="Proteomes" id="UP001061302">
    <property type="component" value="Chromosome"/>
</dbReference>
<reference evidence="3" key="1">
    <citation type="submission" date="2022-10" db="EMBL/GenBank/DDBJ databases">
        <title>Chitiniphilus purpureus sp. nov., a novel chitin-degrading bacterium isolated from crawfish pond sediment.</title>
        <authorList>
            <person name="Li K."/>
        </authorList>
    </citation>
    <scope>NUCLEOTIDE SEQUENCE</scope>
    <source>
        <strain evidence="3">CD1</strain>
    </source>
</reference>
<feature type="domain" description="Flagellar hook-length control protein-like C-terminal" evidence="2">
    <location>
        <begin position="218"/>
        <end position="298"/>
    </location>
</feature>
<feature type="compositionally biased region" description="Low complexity" evidence="1">
    <location>
        <begin position="174"/>
        <end position="197"/>
    </location>
</feature>
<dbReference type="CDD" id="cd17470">
    <property type="entry name" value="T3SS_Flik_C"/>
    <property type="match status" value="1"/>
</dbReference>
<keyword evidence="3" id="KW-0966">Cell projection</keyword>
<keyword evidence="3" id="KW-0282">Flagellum</keyword>
<dbReference type="InterPro" id="IPR021136">
    <property type="entry name" value="Flagellar_hook_control-like_C"/>
</dbReference>
<keyword evidence="4" id="KW-1185">Reference proteome</keyword>
<evidence type="ECO:0000259" key="2">
    <source>
        <dbReference type="Pfam" id="PF02120"/>
    </source>
</evidence>
<feature type="region of interest" description="Disordered" evidence="1">
    <location>
        <begin position="158"/>
        <end position="210"/>
    </location>
</feature>
<feature type="compositionally biased region" description="Low complexity" evidence="1">
    <location>
        <begin position="11"/>
        <end position="23"/>
    </location>
</feature>
<feature type="compositionally biased region" description="Low complexity" evidence="1">
    <location>
        <begin position="41"/>
        <end position="54"/>
    </location>
</feature>
<sequence length="352" mass="36031">MPSAIRFAFTSPAAQKSAAPSQAKPDEGSSFAGTLARELDQGTAQAAQQPAGDTSGADGQGAEPVPTEAALDAAEAWLALLQFNAASQPAAAPVPLPVDPNLADGATTPFIEGLAGQKLLQTAAGQDTAGTAAKTQEALQAKQAELAADGKGLPLSESLQQEDAPVETGSAPLPQFQPADASAAAQSPRQSESAAAAKPTHYVPEPVNGPRWGDAVAQRVALMLGRQEQQIEMQLNPPHLGPMEVRLSLAADNATVIFASQHANVREALAAATPKLTALLADQGIQLVNVQVASDSLNQHAGQQASAQQHSGGQRSQQFGVAVAQDAIQVEPYLLDNAMTLPVARGGVSFYA</sequence>
<feature type="region of interest" description="Disordered" evidence="1">
    <location>
        <begin position="1"/>
        <end position="70"/>
    </location>
</feature>
<dbReference type="Gene3D" id="3.30.750.140">
    <property type="match status" value="1"/>
</dbReference>
<protein>
    <submittedName>
        <fullName evidence="3">Flagellar hook-length control protein FliK</fullName>
    </submittedName>
</protein>